<reference evidence="4" key="1">
    <citation type="journal article" date="2019" name="Int. J. Syst. Evol. Microbiol.">
        <title>The Global Catalogue of Microorganisms (GCM) 10K type strain sequencing project: providing services to taxonomists for standard genome sequencing and annotation.</title>
        <authorList>
            <consortium name="The Broad Institute Genomics Platform"/>
            <consortium name="The Broad Institute Genome Sequencing Center for Infectious Disease"/>
            <person name="Wu L."/>
            <person name="Ma J."/>
        </authorList>
    </citation>
    <scope>NUCLEOTIDE SEQUENCE [LARGE SCALE GENOMIC DNA]</scope>
    <source>
        <strain evidence="4">KCTC 33676</strain>
    </source>
</reference>
<dbReference type="InterPro" id="IPR050963">
    <property type="entry name" value="Sirohydro_Cobaltochel/CbiX"/>
</dbReference>
<dbReference type="SUPFAM" id="SSF53800">
    <property type="entry name" value="Chelatase"/>
    <property type="match status" value="1"/>
</dbReference>
<organism evidence="3 4">
    <name type="scientific">Marinicrinis sediminis</name>
    <dbReference type="NCBI Taxonomy" id="1652465"/>
    <lineage>
        <taxon>Bacteria</taxon>
        <taxon>Bacillati</taxon>
        <taxon>Bacillota</taxon>
        <taxon>Bacilli</taxon>
        <taxon>Bacillales</taxon>
        <taxon>Paenibacillaceae</taxon>
    </lineage>
</organism>
<dbReference type="PANTHER" id="PTHR33542:SF3">
    <property type="entry name" value="SIROHYDROCHLORIN FERROCHELATASE, CHLOROPLASTIC"/>
    <property type="match status" value="1"/>
</dbReference>
<proteinExistence type="predicted"/>
<dbReference type="RefSeq" id="WP_379929347.1">
    <property type="nucleotide sequence ID" value="NZ_JBHUMM010000017.1"/>
</dbReference>
<accession>A0ABW5RA75</accession>
<keyword evidence="1" id="KW-0479">Metal-binding</keyword>
<dbReference type="Proteomes" id="UP001597497">
    <property type="component" value="Unassembled WGS sequence"/>
</dbReference>
<protein>
    <submittedName>
        <fullName evidence="3">Sirohydrochlorin chelatase</fullName>
    </submittedName>
</protein>
<name>A0ABW5RA75_9BACL</name>
<dbReference type="EMBL" id="JBHUMM010000017">
    <property type="protein sequence ID" value="MFD2671872.1"/>
    <property type="molecule type" value="Genomic_DNA"/>
</dbReference>
<evidence type="ECO:0000313" key="3">
    <source>
        <dbReference type="EMBL" id="MFD2671872.1"/>
    </source>
</evidence>
<dbReference type="Gene3D" id="3.40.50.1400">
    <property type="match status" value="2"/>
</dbReference>
<evidence type="ECO:0000256" key="2">
    <source>
        <dbReference type="ARBA" id="ARBA00023239"/>
    </source>
</evidence>
<keyword evidence="4" id="KW-1185">Reference proteome</keyword>
<sequence>MEASVENRKPGVLIISHGSRDKQWVHLVENAVDQMELSRNVPVECSFLELVEGKLIQDGIDRLEAQGVTDLITVPLFVASGSTHIDEISWALGVKEEPVLETDLERFRLSSRVHFCEPMDDDPLVVEMMYDKIKALSAQPEQEIVLILAHGSIEKGFHLTWRRMLESLAAQLKARGGFDETDVAMLLPDQTDRKMKWWRKHKPEHSVIVAPLFLSAGYFTNKVIPDRMKAYDYRYNGHALLPHPLVKTWLEKRVEDKLHELFSG</sequence>
<gene>
    <name evidence="3" type="ORF">ACFSUC_09655</name>
</gene>
<keyword evidence="2" id="KW-0456">Lyase</keyword>
<dbReference type="InterPro" id="IPR002762">
    <property type="entry name" value="CbiX-like"/>
</dbReference>
<dbReference type="Pfam" id="PF01903">
    <property type="entry name" value="CbiX"/>
    <property type="match status" value="2"/>
</dbReference>
<evidence type="ECO:0000256" key="1">
    <source>
        <dbReference type="ARBA" id="ARBA00022723"/>
    </source>
</evidence>
<dbReference type="CDD" id="cd03416">
    <property type="entry name" value="CbiX_SirB_N"/>
    <property type="match status" value="1"/>
</dbReference>
<dbReference type="PANTHER" id="PTHR33542">
    <property type="entry name" value="SIROHYDROCHLORIN FERROCHELATASE, CHLOROPLASTIC"/>
    <property type="match status" value="1"/>
</dbReference>
<comment type="caution">
    <text evidence="3">The sequence shown here is derived from an EMBL/GenBank/DDBJ whole genome shotgun (WGS) entry which is preliminary data.</text>
</comment>
<evidence type="ECO:0000313" key="4">
    <source>
        <dbReference type="Proteomes" id="UP001597497"/>
    </source>
</evidence>